<evidence type="ECO:0000256" key="2">
    <source>
        <dbReference type="ARBA" id="ARBA00022840"/>
    </source>
</evidence>
<keyword evidence="3" id="KW-0805">Transcription regulation</keyword>
<keyword evidence="1" id="KW-0547">Nucleotide-binding</keyword>
<dbReference type="InterPro" id="IPR058031">
    <property type="entry name" value="AAA_lid_NorR"/>
</dbReference>
<evidence type="ECO:0000256" key="1">
    <source>
        <dbReference type="ARBA" id="ARBA00022741"/>
    </source>
</evidence>
<dbReference type="InterPro" id="IPR035965">
    <property type="entry name" value="PAS-like_dom_sf"/>
</dbReference>
<keyword evidence="2" id="KW-0067">ATP-binding</keyword>
<dbReference type="InterPro" id="IPR025662">
    <property type="entry name" value="Sigma_54_int_dom_ATP-bd_1"/>
</dbReference>
<evidence type="ECO:0000256" key="4">
    <source>
        <dbReference type="ARBA" id="ARBA00023125"/>
    </source>
</evidence>
<organism evidence="8 9">
    <name type="scientific">Pseudodesulfovibrio karagichevae</name>
    <dbReference type="NCBI Taxonomy" id="3239305"/>
    <lineage>
        <taxon>Bacteria</taxon>
        <taxon>Pseudomonadati</taxon>
        <taxon>Thermodesulfobacteriota</taxon>
        <taxon>Desulfovibrionia</taxon>
        <taxon>Desulfovibrionales</taxon>
        <taxon>Desulfovibrionaceae</taxon>
    </lineage>
</organism>
<evidence type="ECO:0000313" key="9">
    <source>
        <dbReference type="Proteomes" id="UP001568698"/>
    </source>
</evidence>
<feature type="domain" description="PAS" evidence="7">
    <location>
        <begin position="182"/>
        <end position="229"/>
    </location>
</feature>
<dbReference type="SUPFAM" id="SSF52540">
    <property type="entry name" value="P-loop containing nucleoside triphosphate hydrolases"/>
    <property type="match status" value="1"/>
</dbReference>
<dbReference type="Proteomes" id="UP001568698">
    <property type="component" value="Unassembled WGS sequence"/>
</dbReference>
<proteinExistence type="predicted"/>
<comment type="caution">
    <text evidence="8">The sequence shown here is derived from an EMBL/GenBank/DDBJ whole genome shotgun (WGS) entry which is preliminary data.</text>
</comment>
<protein>
    <submittedName>
        <fullName evidence="8">Sigma 54-interacting transcriptional regulator</fullName>
    </submittedName>
</protein>
<dbReference type="InterPro" id="IPR025944">
    <property type="entry name" value="Sigma_54_int_dom_CS"/>
</dbReference>
<dbReference type="InterPro" id="IPR009057">
    <property type="entry name" value="Homeodomain-like_sf"/>
</dbReference>
<dbReference type="Gene3D" id="1.10.8.60">
    <property type="match status" value="1"/>
</dbReference>
<dbReference type="Pfam" id="PF02954">
    <property type="entry name" value="HTH_8"/>
    <property type="match status" value="1"/>
</dbReference>
<dbReference type="PROSITE" id="PS00688">
    <property type="entry name" value="SIGMA54_INTERACT_3"/>
    <property type="match status" value="1"/>
</dbReference>
<dbReference type="InterPro" id="IPR025943">
    <property type="entry name" value="Sigma_54_int_dom_ATP-bd_2"/>
</dbReference>
<keyword evidence="9" id="KW-1185">Reference proteome</keyword>
<dbReference type="InterPro" id="IPR013767">
    <property type="entry name" value="PAS_fold"/>
</dbReference>
<dbReference type="Gene3D" id="3.40.50.300">
    <property type="entry name" value="P-loop containing nucleotide triphosphate hydrolases"/>
    <property type="match status" value="1"/>
</dbReference>
<keyword evidence="5" id="KW-0804">Transcription</keyword>
<dbReference type="SUPFAM" id="SSF159800">
    <property type="entry name" value="PrpR receptor domain-like"/>
    <property type="match status" value="1"/>
</dbReference>
<dbReference type="PROSITE" id="PS00676">
    <property type="entry name" value="SIGMA54_INTERACT_2"/>
    <property type="match status" value="1"/>
</dbReference>
<dbReference type="InterPro" id="IPR010524">
    <property type="entry name" value="Sig_transdc_resp-reg_PrpR_N"/>
</dbReference>
<dbReference type="InterPro" id="IPR000014">
    <property type="entry name" value="PAS"/>
</dbReference>
<dbReference type="InterPro" id="IPR027417">
    <property type="entry name" value="P-loop_NTPase"/>
</dbReference>
<dbReference type="SUPFAM" id="SSF55785">
    <property type="entry name" value="PYP-like sensor domain (PAS domain)"/>
    <property type="match status" value="1"/>
</dbReference>
<name>A0ABV4JYV9_9BACT</name>
<dbReference type="Gene3D" id="3.40.50.10660">
    <property type="entry name" value="PrpR receptor domain-like"/>
    <property type="match status" value="1"/>
</dbReference>
<dbReference type="InterPro" id="IPR003593">
    <property type="entry name" value="AAA+_ATPase"/>
</dbReference>
<accession>A0ABV4JYV9</accession>
<dbReference type="RefSeq" id="WP_371385431.1">
    <property type="nucleotide sequence ID" value="NZ_JBGLYH010000006.1"/>
</dbReference>
<dbReference type="PANTHER" id="PTHR32071">
    <property type="entry name" value="TRANSCRIPTIONAL REGULATORY PROTEIN"/>
    <property type="match status" value="1"/>
</dbReference>
<sequence length="631" mass="70129">MSREAARVAKGLGLQLDIRKGGLLTDGHLYALEHQSEYDVFLSQGGTALLMEETLSKPVISITISVVDYVQALNKAKSYGHKVALVSYDCPLLKELESLAQLTPDFDFTVFPYSNKDDFQDQIAKVFSLKDHTVIGLGGCTCDHVRKHGVDYVMIESSRENIRSALMAAKNIIDLNYKERLTTSRVTNILNYSSEGIFSVDKDGVIPIMNFAAEKIFNVTQADVVGKSLSSPEVPQIFRDIYGDGSFLVNETVVSGGNAFMVNRIQLSINRRIEETLVTFQSISDIQSLERKSRNALRNAGLVAKKSFSDIIYSSRAMRECVLRARQFGSTDAALLIEGETGTGKELFAQGIHNVSPRSKGPFVAVNCAALPESLLESELFGYTSGAFTGARKGGKAGLFELAHNGTIFLDEIGDISPMIQSRLLRVLQEKAVLRVGGDRILDVNTRIVAATNKDLLGMVERGEFRDDLYYRLNLLNLTIAPLRERPDDIETLVCFFLASKGAMYGVESKRLSPRTLDMMREYDWPGNVRELENFMEKLLILQPLESNLDYSAMKLLAERTRRSRGCAGLAAADDAPGMLTIHVASLKDMENEIFTKMLDRMGGNQTRVARRLGVSRVTVWKRLQETQVRQ</sequence>
<keyword evidence="4" id="KW-0238">DNA-binding</keyword>
<dbReference type="PROSITE" id="PS00675">
    <property type="entry name" value="SIGMA54_INTERACT_1"/>
    <property type="match status" value="1"/>
</dbReference>
<dbReference type="SUPFAM" id="SSF46689">
    <property type="entry name" value="Homeodomain-like"/>
    <property type="match status" value="1"/>
</dbReference>
<dbReference type="Gene3D" id="3.30.450.20">
    <property type="entry name" value="PAS domain"/>
    <property type="match status" value="1"/>
</dbReference>
<evidence type="ECO:0000256" key="5">
    <source>
        <dbReference type="ARBA" id="ARBA00023163"/>
    </source>
</evidence>
<dbReference type="PROSITE" id="PS50045">
    <property type="entry name" value="SIGMA54_INTERACT_4"/>
    <property type="match status" value="1"/>
</dbReference>
<dbReference type="Pfam" id="PF00989">
    <property type="entry name" value="PAS"/>
    <property type="match status" value="1"/>
</dbReference>
<dbReference type="InterPro" id="IPR002078">
    <property type="entry name" value="Sigma_54_int"/>
</dbReference>
<dbReference type="CDD" id="cd00009">
    <property type="entry name" value="AAA"/>
    <property type="match status" value="1"/>
</dbReference>
<dbReference type="EMBL" id="JBGLYH010000006">
    <property type="protein sequence ID" value="MEZ7195889.1"/>
    <property type="molecule type" value="Genomic_DNA"/>
</dbReference>
<reference evidence="8 9" key="1">
    <citation type="submission" date="2024-08" db="EMBL/GenBank/DDBJ databases">
        <title>Sulfate-reducing bacteria isolated from formation water of the oil field in Kazakhstan and description of Pseudodesulfovibrio sp.</title>
        <authorList>
            <person name="Bidzhieva S.K."/>
            <person name="Tourova T.P."/>
            <person name="Grouzdev D.S."/>
            <person name="Beletsky A.V."/>
            <person name="Sokolova D.S."/>
            <person name="Samigullina S.R."/>
            <person name="Poltaraus A.B."/>
            <person name="Avtukh A.N."/>
            <person name="Tereshina V.M."/>
            <person name="Zhaparov N.S."/>
            <person name="Mardanov A.V."/>
            <person name="Nazina T.N."/>
        </authorList>
    </citation>
    <scope>NUCLEOTIDE SEQUENCE [LARGE SCALE GENOMIC DNA]</scope>
    <source>
        <strain evidence="8 9">9FUS</strain>
    </source>
</reference>
<dbReference type="Gene3D" id="1.10.10.60">
    <property type="entry name" value="Homeodomain-like"/>
    <property type="match status" value="1"/>
</dbReference>
<dbReference type="Pfam" id="PF00158">
    <property type="entry name" value="Sigma54_activat"/>
    <property type="match status" value="1"/>
</dbReference>
<dbReference type="PANTHER" id="PTHR32071:SF117">
    <property type="entry name" value="PTS-DEPENDENT DIHYDROXYACETONE KINASE OPERON REGULATORY PROTEIN-RELATED"/>
    <property type="match status" value="1"/>
</dbReference>
<dbReference type="PRINTS" id="PR01590">
    <property type="entry name" value="HTHFIS"/>
</dbReference>
<evidence type="ECO:0000259" key="6">
    <source>
        <dbReference type="PROSITE" id="PS50045"/>
    </source>
</evidence>
<dbReference type="Gene3D" id="3.40.50.2300">
    <property type="match status" value="1"/>
</dbReference>
<dbReference type="SMART" id="SM00382">
    <property type="entry name" value="AAA"/>
    <property type="match status" value="1"/>
</dbReference>
<evidence type="ECO:0000256" key="3">
    <source>
        <dbReference type="ARBA" id="ARBA00023015"/>
    </source>
</evidence>
<dbReference type="InterPro" id="IPR002197">
    <property type="entry name" value="HTH_Fis"/>
</dbReference>
<feature type="domain" description="Sigma-54 factor interaction" evidence="6">
    <location>
        <begin position="311"/>
        <end position="541"/>
    </location>
</feature>
<dbReference type="Pfam" id="PF06506">
    <property type="entry name" value="PrpR_N"/>
    <property type="match status" value="1"/>
</dbReference>
<evidence type="ECO:0000313" key="8">
    <source>
        <dbReference type="EMBL" id="MEZ7195889.1"/>
    </source>
</evidence>
<gene>
    <name evidence="8" type="ORF">AB6M95_03940</name>
</gene>
<evidence type="ECO:0000259" key="7">
    <source>
        <dbReference type="PROSITE" id="PS50112"/>
    </source>
</evidence>
<dbReference type="Pfam" id="PF25601">
    <property type="entry name" value="AAA_lid_14"/>
    <property type="match status" value="1"/>
</dbReference>
<dbReference type="PROSITE" id="PS50112">
    <property type="entry name" value="PAS"/>
    <property type="match status" value="1"/>
</dbReference>